<dbReference type="InterPro" id="IPR050955">
    <property type="entry name" value="Plant_Biomass_Hydrol_Est"/>
</dbReference>
<dbReference type="PANTHER" id="PTHR43037:SF5">
    <property type="entry name" value="FERULOYL ESTERASE"/>
    <property type="match status" value="1"/>
</dbReference>
<accession>A0ABU0P7A8</accession>
<dbReference type="InterPro" id="IPR029058">
    <property type="entry name" value="AB_hydrolase_fold"/>
</dbReference>
<sequence>MNPLLRTPITPVKRAGSSTRRPSRHLRNALITLTIGTVGIGSLTAGAGHPETFGTGSADDASVAADAPADSGMPDGVPAAASAAEPTLPDAQGWEFSEEFPRTSGTSRLIDGALLWADWLYDDTGAGDYTYSAAEAASNGADIFRAGVAADEDNTYWRIDWNTLVDADVPIAAWTFDTDSDAGTGVTEWPAHAGVTSPGIDSALVVSSRGAWVIDLTTGEQEDVTSFGGAVTLDMDAKSFVVTIPRSALPVNEVWNIRLAAGVADSDGTGFAPAPESTDATRVYNAAFRDMADEPPVVDGNSDASSQWNNGRQSERLIEGDVSEFVIAVDWDDLLSGVTTPEAMPTGYSTRWFVSSVEIAQGFAEGARRSPGPAVLPATFWGRVQPYTVYVPTQYTPETPAPLTILLHGGNSNHNGFIGDRKDDVYLPMCEERGSICVTPLGRGLSSWYINHAELDVWEAWNRVAKSYSLNSERTVIGGFSMGGVGATHFLTNHPDLFAGAAIVSGAGYYNTAELRDREGAELRVENLGSVRTYMESGSNDIALANTEHWDRTAEDAGIPYRAHYYDGADHGMLGSWLGWSDAAEYLNDAPDRVTSPSTVTFRWEPGDEREDLGMPVNRAYWLSGLEPRDDDARWSRVTATSHALQTTRFVPRLTDDVQVISDREVRVRDQRLNAEGAVAPYNGIDLQAENSRTMTVDLDAAELDATTAADMRIHTDGEIELELTRAGEQATIVLPAGDHRVASPTAPGSVTAFAAGATRHIHWAVSDSDLPITYTVRDPSGEILCETTDLRCLVIDRGGEAPKAVTVTASNIVGTSEGTHAEVTRPGR</sequence>
<dbReference type="InterPro" id="IPR000801">
    <property type="entry name" value="Esterase-like"/>
</dbReference>
<feature type="compositionally biased region" description="Low complexity" evidence="3">
    <location>
        <begin position="57"/>
        <end position="71"/>
    </location>
</feature>
<protein>
    <submittedName>
        <fullName evidence="4">Pimeloyl-ACP methyl ester carboxylesterase</fullName>
    </submittedName>
</protein>
<dbReference type="Gene3D" id="3.40.50.1820">
    <property type="entry name" value="alpha/beta hydrolase"/>
    <property type="match status" value="1"/>
</dbReference>
<dbReference type="SUPFAM" id="SSF53474">
    <property type="entry name" value="alpha/beta-Hydrolases"/>
    <property type="match status" value="1"/>
</dbReference>
<gene>
    <name evidence="4" type="ORF">QFZ46_001383</name>
</gene>
<organism evidence="4 5">
    <name type="scientific">Microbacterium murale</name>
    <dbReference type="NCBI Taxonomy" id="1081040"/>
    <lineage>
        <taxon>Bacteria</taxon>
        <taxon>Bacillati</taxon>
        <taxon>Actinomycetota</taxon>
        <taxon>Actinomycetes</taxon>
        <taxon>Micrococcales</taxon>
        <taxon>Microbacteriaceae</taxon>
        <taxon>Microbacterium</taxon>
    </lineage>
</organism>
<evidence type="ECO:0000313" key="5">
    <source>
        <dbReference type="Proteomes" id="UP001239085"/>
    </source>
</evidence>
<evidence type="ECO:0000256" key="2">
    <source>
        <dbReference type="ARBA" id="ARBA00022801"/>
    </source>
</evidence>
<evidence type="ECO:0000256" key="3">
    <source>
        <dbReference type="SAM" id="MobiDB-lite"/>
    </source>
</evidence>
<dbReference type="PANTHER" id="PTHR43037">
    <property type="entry name" value="UNNAMED PRODUCT-RELATED"/>
    <property type="match status" value="1"/>
</dbReference>
<feature type="region of interest" description="Disordered" evidence="3">
    <location>
        <begin position="1"/>
        <end position="23"/>
    </location>
</feature>
<dbReference type="RefSeq" id="WP_307359776.1">
    <property type="nucleotide sequence ID" value="NZ_JAUSXK010000001.1"/>
</dbReference>
<keyword evidence="2" id="KW-0378">Hydrolase</keyword>
<keyword evidence="1" id="KW-0732">Signal</keyword>
<dbReference type="EMBL" id="JAUSXK010000001">
    <property type="protein sequence ID" value="MDQ0643223.1"/>
    <property type="molecule type" value="Genomic_DNA"/>
</dbReference>
<evidence type="ECO:0000313" key="4">
    <source>
        <dbReference type="EMBL" id="MDQ0643223.1"/>
    </source>
</evidence>
<evidence type="ECO:0000256" key="1">
    <source>
        <dbReference type="ARBA" id="ARBA00022729"/>
    </source>
</evidence>
<keyword evidence="5" id="KW-1185">Reference proteome</keyword>
<reference evidence="4 5" key="1">
    <citation type="submission" date="2023-07" db="EMBL/GenBank/DDBJ databases">
        <title>Comparative genomics of wheat-associated soil bacteria to identify genetic determinants of phenazine resistance.</title>
        <authorList>
            <person name="Mouncey N."/>
        </authorList>
    </citation>
    <scope>NUCLEOTIDE SEQUENCE [LARGE SCALE GENOMIC DNA]</scope>
    <source>
        <strain evidence="4 5">W2I7</strain>
    </source>
</reference>
<dbReference type="Pfam" id="PF00756">
    <property type="entry name" value="Esterase"/>
    <property type="match status" value="1"/>
</dbReference>
<feature type="region of interest" description="Disordered" evidence="3">
    <location>
        <begin position="51"/>
        <end position="82"/>
    </location>
</feature>
<dbReference type="Proteomes" id="UP001239085">
    <property type="component" value="Unassembled WGS sequence"/>
</dbReference>
<dbReference type="Gene3D" id="2.60.40.1190">
    <property type="match status" value="1"/>
</dbReference>
<proteinExistence type="predicted"/>
<comment type="caution">
    <text evidence="4">The sequence shown here is derived from an EMBL/GenBank/DDBJ whole genome shotgun (WGS) entry which is preliminary data.</text>
</comment>
<name>A0ABU0P7A8_9MICO</name>